<dbReference type="GO" id="GO:0005975">
    <property type="term" value="P:carbohydrate metabolic process"/>
    <property type="evidence" value="ECO:0007669"/>
    <property type="project" value="InterPro"/>
</dbReference>
<dbReference type="GO" id="GO:0030246">
    <property type="term" value="F:carbohydrate binding"/>
    <property type="evidence" value="ECO:0007669"/>
    <property type="project" value="InterPro"/>
</dbReference>
<dbReference type="Gene3D" id="2.60.220.10">
    <property type="entry name" value="Polysaccharide lyase family 8-like, C-terminal"/>
    <property type="match status" value="1"/>
</dbReference>
<feature type="active site" evidence="7">
    <location>
        <position position="228"/>
    </location>
</feature>
<evidence type="ECO:0000259" key="9">
    <source>
        <dbReference type="Pfam" id="PF02278"/>
    </source>
</evidence>
<dbReference type="RefSeq" id="WP_099152068.1">
    <property type="nucleotide sequence ID" value="NZ_PDUD01000025.1"/>
</dbReference>
<evidence type="ECO:0000256" key="7">
    <source>
        <dbReference type="PIRSR" id="PIRSR638970-1"/>
    </source>
</evidence>
<evidence type="ECO:0000256" key="3">
    <source>
        <dbReference type="ARBA" id="ARBA00011245"/>
    </source>
</evidence>
<dbReference type="InterPro" id="IPR004103">
    <property type="entry name" value="Lyase_8_C"/>
</dbReference>
<keyword evidence="13" id="KW-1185">Reference proteome</keyword>
<dbReference type="PANTHER" id="PTHR38481">
    <property type="entry name" value="HYALURONATE LYASE"/>
    <property type="match status" value="1"/>
</dbReference>
<keyword evidence="4" id="KW-0732">Signal</keyword>
<feature type="domain" description="Polysaccharide lyase family 8 C-terminal" evidence="10">
    <location>
        <begin position="597"/>
        <end position="665"/>
    </location>
</feature>
<feature type="domain" description="Polysaccharide lyase family 8 central" evidence="9">
    <location>
        <begin position="331"/>
        <end position="582"/>
    </location>
</feature>
<proteinExistence type="inferred from homology"/>
<comment type="cofactor">
    <cofactor evidence="1">
        <name>Ca(2+)</name>
        <dbReference type="ChEBI" id="CHEBI:29108"/>
    </cofactor>
</comment>
<dbReference type="SUPFAM" id="SSF74650">
    <property type="entry name" value="Galactose mutarotase-like"/>
    <property type="match status" value="1"/>
</dbReference>
<comment type="caution">
    <text evidence="12">The sequence shown here is derived from an EMBL/GenBank/DDBJ whole genome shotgun (WGS) entry which is preliminary data.</text>
</comment>
<dbReference type="OrthoDB" id="6394136at2"/>
<dbReference type="Gene3D" id="2.70.98.10">
    <property type="match status" value="1"/>
</dbReference>
<feature type="active site" evidence="7">
    <location>
        <position position="219"/>
    </location>
</feature>
<feature type="domain" description="Polysaccharide lyase 8 N-terminal alpha-helical" evidence="11">
    <location>
        <begin position="44"/>
        <end position="291"/>
    </location>
</feature>
<dbReference type="InterPro" id="IPR012970">
    <property type="entry name" value="Lyase_8_alpha_N"/>
</dbReference>
<evidence type="ECO:0000256" key="8">
    <source>
        <dbReference type="SAM" id="MobiDB-lite"/>
    </source>
</evidence>
<dbReference type="EMBL" id="PDUD01000025">
    <property type="protein sequence ID" value="PHN04494.1"/>
    <property type="molecule type" value="Genomic_DNA"/>
</dbReference>
<dbReference type="InterPro" id="IPR008929">
    <property type="entry name" value="Chondroitin_lyas"/>
</dbReference>
<accession>A0A2D0N7J7</accession>
<evidence type="ECO:0000256" key="1">
    <source>
        <dbReference type="ARBA" id="ARBA00001913"/>
    </source>
</evidence>
<evidence type="ECO:0000259" key="11">
    <source>
        <dbReference type="Pfam" id="PF08124"/>
    </source>
</evidence>
<dbReference type="SUPFAM" id="SSF48230">
    <property type="entry name" value="Chondroitin AC/alginate lyase"/>
    <property type="match status" value="1"/>
</dbReference>
<dbReference type="InterPro" id="IPR038970">
    <property type="entry name" value="Lyase_8"/>
</dbReference>
<sequence>MTRILLIILLCLGGDELRANPDLETIRNRFVAELMAPTLDESSVRKILSEQQADGTWPDINYQDVSRTGFEHGTHLSRMVELSRAYKKEGNTYYDSKVVKTAIYKALDYWLANDFICDNWWWNQIGTPDRMVQTFLIFDDELSATQKEKARPIITRANINAWGARPGGDRIKIAGIQGRYALFLRDSEMLDEAVGVIIEEIKTSEGRGLQVDMSFHHRHDRVNNTLSYGKGYADAFADWAVKLKGTKYRIPEKRLALLIDYYLDGICQMMPYGKYPDPGAKNRSVSRKGTLGSYDTDTPEKLSSVTDYRSDELENIIAVRKGATSPARAANRFFWHSEYFSHQRPDFFTSARMYSRRNHSMEEPYNSEGLKNHHLGEGSNFISRTGTEYQDIFPVLDWHKIPGTTVIQNDRLPDPDEIQKKGLSDFVGGVSNGTYGAAAFDFISPYDPLQAKKAWFMFDREFVCLGAGITARGSAPVVTTLNQCHLRGDVVVHNAEGTLSLPRGTHDLKRVEWVLHDSIAYFLQAPATVQVSNETATGSWWGISHQSTTSREALQMPVFKLWVDHGSRPGNESYAYTVLPAVDEKTAADYQRDPQVEILSNTPDLQAVRHQGLQLIQAVFYKSGTLSLGDKLQVRMDGPGMIMLQLAGGKINEISVADPSRKFRTMRFDISAPVITDHPKVRTDRNTSKGKTTFTIELPQDGYAGQSVTFGVQ</sequence>
<dbReference type="Pfam" id="PF08124">
    <property type="entry name" value="Lyase_8_N"/>
    <property type="match status" value="1"/>
</dbReference>
<comment type="similarity">
    <text evidence="2">Belongs to the polysaccharide lyase 8 family.</text>
</comment>
<dbReference type="Pfam" id="PF02884">
    <property type="entry name" value="Lyase_8_C"/>
    <property type="match status" value="1"/>
</dbReference>
<evidence type="ECO:0000256" key="2">
    <source>
        <dbReference type="ARBA" id="ARBA00006699"/>
    </source>
</evidence>
<evidence type="ECO:0000313" key="13">
    <source>
        <dbReference type="Proteomes" id="UP000223913"/>
    </source>
</evidence>
<dbReference type="GO" id="GO:0005576">
    <property type="term" value="C:extracellular region"/>
    <property type="evidence" value="ECO:0007669"/>
    <property type="project" value="InterPro"/>
</dbReference>
<reference evidence="12 13" key="1">
    <citation type="submission" date="2017-10" db="EMBL/GenBank/DDBJ databases">
        <title>The draft genome sequence of Lewinella nigricans NBRC 102662.</title>
        <authorList>
            <person name="Wang K."/>
        </authorList>
    </citation>
    <scope>NUCLEOTIDE SEQUENCE [LARGE SCALE GENOMIC DNA]</scope>
    <source>
        <strain evidence="12 13">NBRC 102662</strain>
    </source>
</reference>
<dbReference type="Pfam" id="PF02278">
    <property type="entry name" value="Lyase_8"/>
    <property type="match status" value="1"/>
</dbReference>
<dbReference type="SUPFAM" id="SSF49863">
    <property type="entry name" value="Hyaluronate lyase-like, C-terminal domain"/>
    <property type="match status" value="1"/>
</dbReference>
<feature type="region of interest" description="Disordered" evidence="8">
    <location>
        <begin position="281"/>
        <end position="302"/>
    </location>
</feature>
<dbReference type="PANTHER" id="PTHR38481:SF1">
    <property type="entry name" value="HYALURONATE LYASE"/>
    <property type="match status" value="1"/>
</dbReference>
<protein>
    <submittedName>
        <fullName evidence="12">Chondroitin lyase</fullName>
    </submittedName>
</protein>
<keyword evidence="6 12" id="KW-0456">Lyase</keyword>
<dbReference type="AlphaFoldDB" id="A0A2D0N7J7"/>
<feature type="active site" evidence="7">
    <location>
        <position position="283"/>
    </location>
</feature>
<dbReference type="InterPro" id="IPR011071">
    <property type="entry name" value="Lyase_8-like_C"/>
</dbReference>
<organism evidence="12 13">
    <name type="scientific">Flavilitoribacter nigricans (strain ATCC 23147 / DSM 23189 / NBRC 102662 / NCIMB 1420 / SS-2)</name>
    <name type="common">Lewinella nigricans</name>
    <dbReference type="NCBI Taxonomy" id="1122177"/>
    <lineage>
        <taxon>Bacteria</taxon>
        <taxon>Pseudomonadati</taxon>
        <taxon>Bacteroidota</taxon>
        <taxon>Saprospiria</taxon>
        <taxon>Saprospirales</taxon>
        <taxon>Lewinellaceae</taxon>
        <taxon>Flavilitoribacter</taxon>
    </lineage>
</organism>
<gene>
    <name evidence="12" type="ORF">CRP01_21030</name>
</gene>
<keyword evidence="5" id="KW-0106">Calcium</keyword>
<dbReference type="InterPro" id="IPR011013">
    <property type="entry name" value="Gal_mutarotase_sf_dom"/>
</dbReference>
<feature type="compositionally biased region" description="Polar residues" evidence="8">
    <location>
        <begin position="293"/>
        <end position="302"/>
    </location>
</feature>
<dbReference type="GO" id="GO:0016837">
    <property type="term" value="F:carbon-oxygen lyase activity, acting on polysaccharides"/>
    <property type="evidence" value="ECO:0007669"/>
    <property type="project" value="UniProtKB-ARBA"/>
</dbReference>
<comment type="subunit">
    <text evidence="3">Monomer.</text>
</comment>
<evidence type="ECO:0000313" key="12">
    <source>
        <dbReference type="EMBL" id="PHN04494.1"/>
    </source>
</evidence>
<dbReference type="Proteomes" id="UP000223913">
    <property type="component" value="Unassembled WGS sequence"/>
</dbReference>
<dbReference type="Gene3D" id="1.50.10.100">
    <property type="entry name" value="Chondroitin AC/alginate lyase"/>
    <property type="match status" value="1"/>
</dbReference>
<evidence type="ECO:0000256" key="5">
    <source>
        <dbReference type="ARBA" id="ARBA00022837"/>
    </source>
</evidence>
<name>A0A2D0N7J7_FLAN2</name>
<dbReference type="InterPro" id="IPR003159">
    <property type="entry name" value="Lyase_8_central_dom"/>
</dbReference>
<evidence type="ECO:0000259" key="10">
    <source>
        <dbReference type="Pfam" id="PF02884"/>
    </source>
</evidence>
<dbReference type="InterPro" id="IPR014718">
    <property type="entry name" value="GH-type_carb-bd"/>
</dbReference>
<evidence type="ECO:0000256" key="4">
    <source>
        <dbReference type="ARBA" id="ARBA00022729"/>
    </source>
</evidence>
<evidence type="ECO:0000256" key="6">
    <source>
        <dbReference type="ARBA" id="ARBA00023239"/>
    </source>
</evidence>